<dbReference type="Gene3D" id="1.20.120.530">
    <property type="entry name" value="GntR ligand-binding domain-like"/>
    <property type="match status" value="1"/>
</dbReference>
<dbReference type="SMART" id="SM00345">
    <property type="entry name" value="HTH_GNTR"/>
    <property type="match status" value="1"/>
</dbReference>
<evidence type="ECO:0000313" key="6">
    <source>
        <dbReference type="Proteomes" id="UP000609879"/>
    </source>
</evidence>
<evidence type="ECO:0000259" key="4">
    <source>
        <dbReference type="PROSITE" id="PS50949"/>
    </source>
</evidence>
<keyword evidence="1" id="KW-0805">Transcription regulation</keyword>
<keyword evidence="6" id="KW-1185">Reference proteome</keyword>
<keyword evidence="3" id="KW-0804">Transcription</keyword>
<dbReference type="Proteomes" id="UP000609879">
    <property type="component" value="Unassembled WGS sequence"/>
</dbReference>
<proteinExistence type="predicted"/>
<reference evidence="5 6" key="1">
    <citation type="submission" date="2021-01" db="EMBL/GenBank/DDBJ databases">
        <title>Whole genome shotgun sequence of Actinoplanes deccanensis NBRC 13994.</title>
        <authorList>
            <person name="Komaki H."/>
            <person name="Tamura T."/>
        </authorList>
    </citation>
    <scope>NUCLEOTIDE SEQUENCE [LARGE SCALE GENOMIC DNA]</scope>
    <source>
        <strain evidence="5 6">NBRC 13994</strain>
    </source>
</reference>
<comment type="caution">
    <text evidence="5">The sequence shown here is derived from an EMBL/GenBank/DDBJ whole genome shotgun (WGS) entry which is preliminary data.</text>
</comment>
<accession>A0ABQ3XXQ9</accession>
<dbReference type="InterPro" id="IPR036390">
    <property type="entry name" value="WH_DNA-bd_sf"/>
</dbReference>
<keyword evidence="2" id="KW-0238">DNA-binding</keyword>
<evidence type="ECO:0000256" key="3">
    <source>
        <dbReference type="ARBA" id="ARBA00023163"/>
    </source>
</evidence>
<dbReference type="PANTHER" id="PTHR43537">
    <property type="entry name" value="TRANSCRIPTIONAL REGULATOR, GNTR FAMILY"/>
    <property type="match status" value="1"/>
</dbReference>
<dbReference type="RefSeq" id="WP_203760483.1">
    <property type="nucleotide sequence ID" value="NZ_BAAABO010000025.1"/>
</dbReference>
<organism evidence="5 6">
    <name type="scientific">Paractinoplanes deccanensis</name>
    <dbReference type="NCBI Taxonomy" id="113561"/>
    <lineage>
        <taxon>Bacteria</taxon>
        <taxon>Bacillati</taxon>
        <taxon>Actinomycetota</taxon>
        <taxon>Actinomycetes</taxon>
        <taxon>Micromonosporales</taxon>
        <taxon>Micromonosporaceae</taxon>
        <taxon>Paractinoplanes</taxon>
    </lineage>
</organism>
<dbReference type="InterPro" id="IPR000524">
    <property type="entry name" value="Tscrpt_reg_HTH_GntR"/>
</dbReference>
<name>A0ABQ3XXQ9_9ACTN</name>
<dbReference type="PRINTS" id="PR00035">
    <property type="entry name" value="HTHGNTR"/>
</dbReference>
<gene>
    <name evidence="5" type="ORF">Ade02nite_11770</name>
</gene>
<dbReference type="EMBL" id="BOMI01000017">
    <property type="protein sequence ID" value="GID72536.1"/>
    <property type="molecule type" value="Genomic_DNA"/>
</dbReference>
<evidence type="ECO:0000256" key="2">
    <source>
        <dbReference type="ARBA" id="ARBA00023125"/>
    </source>
</evidence>
<feature type="domain" description="HTH gntR-type" evidence="4">
    <location>
        <begin position="14"/>
        <end position="79"/>
    </location>
</feature>
<dbReference type="InterPro" id="IPR036388">
    <property type="entry name" value="WH-like_DNA-bd_sf"/>
</dbReference>
<evidence type="ECO:0000313" key="5">
    <source>
        <dbReference type="EMBL" id="GID72536.1"/>
    </source>
</evidence>
<sequence length="220" mass="23958">MSLPKLEPAPAGGQFAADSAYQQLRDAILDGDIGPGRRLVEEELAGTLQVSRTPVREALLRLAQEGLVARTRGWVVRDHSPEEALQIVQARSAVESAAARLAAGLVTEADLARLGELADEIDRPGATLRELNRLNRQFHGLITAACGNPLLVQFAQRTNISHWTFSGTWLMSPQDAAAVNAEHRQMIEALTRRDGEAMEALVRAHIGRTIRILEQAAISH</sequence>
<dbReference type="CDD" id="cd07377">
    <property type="entry name" value="WHTH_GntR"/>
    <property type="match status" value="1"/>
</dbReference>
<dbReference type="InterPro" id="IPR011711">
    <property type="entry name" value="GntR_C"/>
</dbReference>
<dbReference type="Pfam" id="PF00392">
    <property type="entry name" value="GntR"/>
    <property type="match status" value="1"/>
</dbReference>
<dbReference type="SUPFAM" id="SSF48008">
    <property type="entry name" value="GntR ligand-binding domain-like"/>
    <property type="match status" value="1"/>
</dbReference>
<dbReference type="SMART" id="SM00895">
    <property type="entry name" value="FCD"/>
    <property type="match status" value="1"/>
</dbReference>
<dbReference type="PROSITE" id="PS50949">
    <property type="entry name" value="HTH_GNTR"/>
    <property type="match status" value="1"/>
</dbReference>
<protein>
    <submittedName>
        <fullName evidence="5">GntR family transcriptional regulator</fullName>
    </submittedName>
</protein>
<dbReference type="InterPro" id="IPR008920">
    <property type="entry name" value="TF_FadR/GntR_C"/>
</dbReference>
<dbReference type="SUPFAM" id="SSF46785">
    <property type="entry name" value="Winged helix' DNA-binding domain"/>
    <property type="match status" value="1"/>
</dbReference>
<dbReference type="Gene3D" id="1.10.10.10">
    <property type="entry name" value="Winged helix-like DNA-binding domain superfamily/Winged helix DNA-binding domain"/>
    <property type="match status" value="1"/>
</dbReference>
<dbReference type="PANTHER" id="PTHR43537:SF49">
    <property type="entry name" value="TRANSCRIPTIONAL REGULATORY PROTEIN"/>
    <property type="match status" value="1"/>
</dbReference>
<evidence type="ECO:0000256" key="1">
    <source>
        <dbReference type="ARBA" id="ARBA00023015"/>
    </source>
</evidence>
<dbReference type="Pfam" id="PF07729">
    <property type="entry name" value="FCD"/>
    <property type="match status" value="1"/>
</dbReference>